<dbReference type="Pfam" id="PF03853">
    <property type="entry name" value="YjeF_N"/>
    <property type="match status" value="2"/>
</dbReference>
<comment type="function">
    <text evidence="17">Catalyzes the dehydration of the S-form of NAD(P)HX at the expense of ADP, which is converted to AMP. Together with NAD(P)HX epimerase, which catalyzes the epimerization of the S- and R-forms, the enzyme allows the repair of both epimers of NAD(P)HX, a damaged form of NAD(P)H that is a result of enzymatic or heat-dependent hydration.</text>
</comment>
<dbReference type="GO" id="GO:0046496">
    <property type="term" value="P:nicotinamide nucleotide metabolic process"/>
    <property type="evidence" value="ECO:0007669"/>
    <property type="project" value="UniProtKB-UniRule"/>
</dbReference>
<feature type="binding site" evidence="18">
    <location>
        <begin position="105"/>
        <end position="111"/>
    </location>
    <ligand>
        <name>(6S)-NADPHX</name>
        <dbReference type="ChEBI" id="CHEBI:64076"/>
    </ligand>
</feature>
<evidence type="ECO:0000256" key="12">
    <source>
        <dbReference type="ARBA" id="ARBA00023239"/>
    </source>
</evidence>
<dbReference type="EC" id="4.2.1.136" evidence="19"/>
<feature type="binding site" evidence="18">
    <location>
        <position position="134"/>
    </location>
    <ligand>
        <name>(6S)-NADPHX</name>
        <dbReference type="ChEBI" id="CHEBI:64076"/>
    </ligand>
</feature>
<comment type="catalytic activity">
    <reaction evidence="15 17 19">
        <text>(6S)-NADHX + ADP = AMP + phosphate + NADH + H(+)</text>
        <dbReference type="Rhea" id="RHEA:32223"/>
        <dbReference type="ChEBI" id="CHEBI:15378"/>
        <dbReference type="ChEBI" id="CHEBI:43474"/>
        <dbReference type="ChEBI" id="CHEBI:57945"/>
        <dbReference type="ChEBI" id="CHEBI:64074"/>
        <dbReference type="ChEBI" id="CHEBI:456215"/>
        <dbReference type="ChEBI" id="CHEBI:456216"/>
        <dbReference type="EC" id="4.2.1.136"/>
    </reaction>
</comment>
<dbReference type="InterPro" id="IPR029056">
    <property type="entry name" value="Ribokinase-like"/>
</dbReference>
<evidence type="ECO:0000256" key="8">
    <source>
        <dbReference type="ARBA" id="ARBA00022857"/>
    </source>
</evidence>
<feature type="binding site" evidence="17">
    <location>
        <position position="288"/>
    </location>
    <ligand>
        <name>(6S)-NADPHX</name>
        <dbReference type="ChEBI" id="CHEBI:64076"/>
    </ligand>
</feature>
<proteinExistence type="inferred from homology"/>
<evidence type="ECO:0000313" key="23">
    <source>
        <dbReference type="EMBL" id="SBO14523.1"/>
    </source>
</evidence>
<evidence type="ECO:0000256" key="14">
    <source>
        <dbReference type="ARBA" id="ARBA00025153"/>
    </source>
</evidence>
<reference evidence="22 24" key="1">
    <citation type="submission" date="2014-09" db="EMBL/GenBank/DDBJ databases">
        <authorList>
            <person name="Loux Valentin"/>
            <person name="Dugat Thibaut"/>
        </authorList>
    </citation>
    <scope>NUCLEOTIDE SEQUENCE [LARGE SCALE GENOMIC DNA]</scope>
    <source>
        <strain evidence="22 24">BOV-10_179</strain>
    </source>
</reference>
<evidence type="ECO:0000256" key="5">
    <source>
        <dbReference type="ARBA" id="ARBA00022723"/>
    </source>
</evidence>
<dbReference type="GO" id="GO:0110051">
    <property type="term" value="P:metabolite repair"/>
    <property type="evidence" value="ECO:0007669"/>
    <property type="project" value="TreeGrafter"/>
</dbReference>
<organism evidence="22 24">
    <name type="scientific">Anaplasma phagocytophilum</name>
    <name type="common">Ehrlichia phagocytophila</name>
    <dbReference type="NCBI Taxonomy" id="948"/>
    <lineage>
        <taxon>Bacteria</taxon>
        <taxon>Pseudomonadati</taxon>
        <taxon>Pseudomonadota</taxon>
        <taxon>Alphaproteobacteria</taxon>
        <taxon>Rickettsiales</taxon>
        <taxon>Anaplasmataceae</taxon>
        <taxon>Anaplasma</taxon>
        <taxon>phagocytophilum group</taxon>
    </lineage>
</organism>
<comment type="similarity">
    <text evidence="3 19">In the N-terminal section; belongs to the NnrE/AIBP family.</text>
</comment>
<feature type="binding site" evidence="17">
    <location>
        <position position="231"/>
    </location>
    <ligand>
        <name>(6S)-NADPHX</name>
        <dbReference type="ChEBI" id="CHEBI:64076"/>
    </ligand>
</feature>
<dbReference type="PROSITE" id="PS51383">
    <property type="entry name" value="YJEF_C_3"/>
    <property type="match status" value="1"/>
</dbReference>
<dbReference type="InterPro" id="IPR004443">
    <property type="entry name" value="YjeF_N_dom"/>
</dbReference>
<dbReference type="RefSeq" id="WP_060757781.1">
    <property type="nucleotide sequence ID" value="NZ_CCXQ01000073.1"/>
</dbReference>
<dbReference type="GO" id="GO:0005524">
    <property type="term" value="F:ATP binding"/>
    <property type="evidence" value="ECO:0007669"/>
    <property type="project" value="UniProtKB-UniRule"/>
</dbReference>
<evidence type="ECO:0000256" key="10">
    <source>
        <dbReference type="ARBA" id="ARBA00023027"/>
    </source>
</evidence>
<evidence type="ECO:0000256" key="15">
    <source>
        <dbReference type="ARBA" id="ARBA00048238"/>
    </source>
</evidence>
<protein>
    <recommendedName>
        <fullName evidence="19">Bifunctional NAD(P)H-hydrate repair enzyme</fullName>
    </recommendedName>
    <alternativeName>
        <fullName evidence="19">Nicotinamide nucleotide repair protein</fullName>
    </alternativeName>
    <domain>
        <recommendedName>
            <fullName evidence="19">ADP-dependent (S)-NAD(P)H-hydrate dehydratase</fullName>
            <ecNumber evidence="19">4.2.1.136</ecNumber>
        </recommendedName>
        <alternativeName>
            <fullName evidence="19">ADP-dependent NAD(P)HX dehydratase</fullName>
        </alternativeName>
    </domain>
    <domain>
        <recommendedName>
            <fullName evidence="19">NAD(P)H-hydrate epimerase</fullName>
            <ecNumber evidence="19">5.1.99.6</ecNumber>
        </recommendedName>
    </domain>
</protein>
<evidence type="ECO:0000256" key="11">
    <source>
        <dbReference type="ARBA" id="ARBA00023235"/>
    </source>
</evidence>
<evidence type="ECO:0000256" key="18">
    <source>
        <dbReference type="HAMAP-Rule" id="MF_01966"/>
    </source>
</evidence>
<evidence type="ECO:0000313" key="22">
    <source>
        <dbReference type="EMBL" id="CEH11113.1"/>
    </source>
</evidence>
<comment type="cofactor">
    <cofactor evidence="18 19">
        <name>K(+)</name>
        <dbReference type="ChEBI" id="CHEBI:29103"/>
    </cofactor>
    <text evidence="18 19">Binds 1 potassium ion per subunit.</text>
</comment>
<dbReference type="AlphaFoldDB" id="A0A098GKR4"/>
<evidence type="ECO:0000256" key="1">
    <source>
        <dbReference type="ARBA" id="ARBA00000013"/>
    </source>
</evidence>
<name>A0A098GKR4_ANAPH</name>
<comment type="cofactor">
    <cofactor evidence="17">
        <name>Mg(2+)</name>
        <dbReference type="ChEBI" id="CHEBI:18420"/>
    </cofactor>
</comment>
<dbReference type="GO" id="GO:0046872">
    <property type="term" value="F:metal ion binding"/>
    <property type="evidence" value="ECO:0007669"/>
    <property type="project" value="UniProtKB-UniRule"/>
</dbReference>
<feature type="binding site" evidence="17">
    <location>
        <begin position="375"/>
        <end position="379"/>
    </location>
    <ligand>
        <name>AMP</name>
        <dbReference type="ChEBI" id="CHEBI:456215"/>
    </ligand>
</feature>
<dbReference type="EMBL" id="FLLR01000038">
    <property type="protein sequence ID" value="SBO14523.1"/>
    <property type="molecule type" value="Genomic_DNA"/>
</dbReference>
<comment type="catalytic activity">
    <reaction evidence="16 17 19">
        <text>(6S)-NADPHX + ADP = AMP + phosphate + NADPH + H(+)</text>
        <dbReference type="Rhea" id="RHEA:32235"/>
        <dbReference type="ChEBI" id="CHEBI:15378"/>
        <dbReference type="ChEBI" id="CHEBI:43474"/>
        <dbReference type="ChEBI" id="CHEBI:57783"/>
        <dbReference type="ChEBI" id="CHEBI:64076"/>
        <dbReference type="ChEBI" id="CHEBI:456215"/>
        <dbReference type="ChEBI" id="CHEBI:456216"/>
        <dbReference type="EC" id="4.2.1.136"/>
    </reaction>
</comment>
<dbReference type="Proteomes" id="UP000078419">
    <property type="component" value="Unassembled WGS sequence"/>
</dbReference>
<keyword evidence="10 17" id="KW-0520">NAD</keyword>
<feature type="binding site" evidence="18">
    <location>
        <position position="137"/>
    </location>
    <ligand>
        <name>K(+)</name>
        <dbReference type="ChEBI" id="CHEBI:29103"/>
    </ligand>
</feature>
<keyword evidence="13" id="KW-0511">Multifunctional enzyme</keyword>
<sequence length="459" mass="48692">MHRILSVNQFRTCEQGSSIAEEELISRAGAAVVQELVSRFPKSPVLVLCGPGNNGKDGAVIANLLRDKGWSVRLLCYRSNIPDGFALEPDGFVLEEPLIIDSIFGIGLSRPLAEDLSSIVQQINASGKFVVSVDIPTGINSDTGEVMRAAIKADLTVTFSCLKFGHVISPGRQHSGVVCVKDIGLEVCDSTVSLNSPALWEKSMARLSYKSHKYNRGYAAICSLGIRSIGAVKLASLAALRTGPGAVAVACEEDEVVLYASTLLSVMYKAHEEIIRDEKVTSILIGPGGELSDASIKNKVLNVLESGDRGYVLDAGALSVFKDCSDILFKSISKKRVVLTPHEGEFERLFPGLKGTVVERARAAATISNAIVVLKGHDTVIASPEGRVVVNNNAPCALATIGSGDVLAGMITGLIATGMNEFDAACCAVWVHGECGKKYRLGLIAEDIISQIPEVLSAL</sequence>
<evidence type="ECO:0000256" key="16">
    <source>
        <dbReference type="ARBA" id="ARBA00049209"/>
    </source>
</evidence>
<evidence type="ECO:0000256" key="9">
    <source>
        <dbReference type="ARBA" id="ARBA00022958"/>
    </source>
</evidence>
<feature type="domain" description="YjeF N-terminal" evidence="21">
    <location>
        <begin position="4"/>
        <end position="191"/>
    </location>
</feature>
<feature type="binding site" evidence="17">
    <location>
        <position position="404"/>
    </location>
    <ligand>
        <name>AMP</name>
        <dbReference type="ChEBI" id="CHEBI:456215"/>
    </ligand>
</feature>
<feature type="binding site" evidence="17">
    <location>
        <position position="405"/>
    </location>
    <ligand>
        <name>(6S)-NADPHX</name>
        <dbReference type="ChEBI" id="CHEBI:64076"/>
    </ligand>
</feature>
<evidence type="ECO:0000256" key="17">
    <source>
        <dbReference type="HAMAP-Rule" id="MF_01965"/>
    </source>
</evidence>
<dbReference type="SUPFAM" id="SSF53613">
    <property type="entry name" value="Ribokinase-like"/>
    <property type="match status" value="1"/>
</dbReference>
<dbReference type="Gene3D" id="3.40.50.10260">
    <property type="entry name" value="YjeF N-terminal domain"/>
    <property type="match status" value="1"/>
</dbReference>
<feature type="domain" description="YjeF C-terminal" evidence="20">
    <location>
        <begin position="196"/>
        <end position="459"/>
    </location>
</feature>
<keyword evidence="5 18" id="KW-0479">Metal-binding</keyword>
<feature type="binding site" evidence="18">
    <location>
        <position position="54"/>
    </location>
    <ligand>
        <name>K(+)</name>
        <dbReference type="ChEBI" id="CHEBI:29103"/>
    </ligand>
</feature>
<keyword evidence="12 17" id="KW-0456">Lyase</keyword>
<dbReference type="PROSITE" id="PS51385">
    <property type="entry name" value="YJEF_N"/>
    <property type="match status" value="1"/>
</dbReference>
<evidence type="ECO:0000313" key="25">
    <source>
        <dbReference type="Proteomes" id="UP000078419"/>
    </source>
</evidence>
<comment type="function">
    <text evidence="14 19">Bifunctional enzyme that catalyzes the epimerization of the S- and R-forms of NAD(P)HX and the dehydration of the S-form of NAD(P)HX at the expense of ADP, which is converted to AMP. This allows the repair of both epimers of NAD(P)HX, a damaged form of NAD(P)H that is a result of enzymatic or heat-dependent hydration.</text>
</comment>
<comment type="function">
    <text evidence="18">Catalyzes the epimerization of the S- and R-forms of NAD(P)HX, a damaged form of NAD(P)H that is a result of enzymatic or heat-dependent hydration. This is a prerequisite for the S-specific NAD(P)H-hydrate dehydratase to allow the repair of both epimers of NAD(P)HX.</text>
</comment>
<comment type="similarity">
    <text evidence="4 19">In the C-terminal section; belongs to the NnrD/CARKD family.</text>
</comment>
<evidence type="ECO:0000256" key="7">
    <source>
        <dbReference type="ARBA" id="ARBA00022840"/>
    </source>
</evidence>
<dbReference type="NCBIfam" id="TIGR00196">
    <property type="entry name" value="yjeF_cterm"/>
    <property type="match status" value="1"/>
</dbReference>
<dbReference type="SUPFAM" id="SSF64153">
    <property type="entry name" value="YjeF N-terminal domain-like"/>
    <property type="match status" value="1"/>
</dbReference>
<comment type="similarity">
    <text evidence="18">Belongs to the NnrE/AIBP family.</text>
</comment>
<evidence type="ECO:0000256" key="3">
    <source>
        <dbReference type="ARBA" id="ARBA00006001"/>
    </source>
</evidence>
<dbReference type="HAMAP" id="MF_01966">
    <property type="entry name" value="NADHX_epimerase"/>
    <property type="match status" value="1"/>
</dbReference>
<keyword evidence="11 18" id="KW-0413">Isomerase</keyword>
<comment type="caution">
    <text evidence="18">Lacks conserved residue(s) required for the propagation of feature annotation.</text>
</comment>
<comment type="subunit">
    <text evidence="17">Homotetramer.</text>
</comment>
<keyword evidence="7 17" id="KW-0067">ATP-binding</keyword>
<gene>
    <name evidence="23" type="primary">nnr</name>
    <name evidence="17" type="synonym">nnrD</name>
    <name evidence="18" type="synonym">nnrE</name>
    <name evidence="23" type="ORF">ANAPC1_00882</name>
    <name evidence="22" type="ORF">ANAPHAGO_00540</name>
</gene>
<comment type="catalytic activity">
    <reaction evidence="2 18 19">
        <text>(6R)-NADPHX = (6S)-NADPHX</text>
        <dbReference type="Rhea" id="RHEA:32227"/>
        <dbReference type="ChEBI" id="CHEBI:64076"/>
        <dbReference type="ChEBI" id="CHEBI:64077"/>
        <dbReference type="EC" id="5.1.99.6"/>
    </reaction>
</comment>
<keyword evidence="9 18" id="KW-0630">Potassium</keyword>
<feature type="binding site" evidence="18">
    <location>
        <position position="101"/>
    </location>
    <ligand>
        <name>K(+)</name>
        <dbReference type="ChEBI" id="CHEBI:29103"/>
    </ligand>
</feature>
<evidence type="ECO:0000259" key="21">
    <source>
        <dbReference type="PROSITE" id="PS51385"/>
    </source>
</evidence>
<comment type="similarity">
    <text evidence="17">Belongs to the NnrD/CARKD family.</text>
</comment>
<evidence type="ECO:0000259" key="20">
    <source>
        <dbReference type="PROSITE" id="PS51383"/>
    </source>
</evidence>
<keyword evidence="6 17" id="KW-0547">Nucleotide-binding</keyword>
<evidence type="ECO:0000256" key="4">
    <source>
        <dbReference type="ARBA" id="ARBA00009524"/>
    </source>
</evidence>
<dbReference type="PIRSF" id="PIRSF017184">
    <property type="entry name" value="Nnr"/>
    <property type="match status" value="1"/>
</dbReference>
<dbReference type="PANTHER" id="PTHR12592:SF0">
    <property type="entry name" value="ATP-DEPENDENT (S)-NAD(P)H-HYDRATE DEHYDRATASE"/>
    <property type="match status" value="1"/>
</dbReference>
<evidence type="ECO:0000313" key="24">
    <source>
        <dbReference type="Proteomes" id="UP000055047"/>
    </source>
</evidence>
<evidence type="ECO:0000256" key="6">
    <source>
        <dbReference type="ARBA" id="ARBA00022741"/>
    </source>
</evidence>
<dbReference type="Pfam" id="PF01256">
    <property type="entry name" value="Carb_kinase"/>
    <property type="match status" value="1"/>
</dbReference>
<accession>A0A098GKR4</accession>
<dbReference type="Gene3D" id="3.40.1190.20">
    <property type="match status" value="1"/>
</dbReference>
<dbReference type="EC" id="5.1.99.6" evidence="19"/>
<comment type="catalytic activity">
    <reaction evidence="1 18 19">
        <text>(6R)-NADHX = (6S)-NADHX</text>
        <dbReference type="Rhea" id="RHEA:32215"/>
        <dbReference type="ChEBI" id="CHEBI:64074"/>
        <dbReference type="ChEBI" id="CHEBI:64075"/>
        <dbReference type="EC" id="5.1.99.6"/>
    </reaction>
</comment>
<dbReference type="CDD" id="cd01171">
    <property type="entry name" value="YXKO-related"/>
    <property type="match status" value="1"/>
</dbReference>
<reference evidence="25" key="2">
    <citation type="submission" date="2016-03" db="EMBL/GenBank/DDBJ databases">
        <authorList>
            <person name="Loux Valentin"/>
        </authorList>
    </citation>
    <scope>NUCLEOTIDE SEQUENCE [LARGE SCALE GENOMIC DNA]</scope>
    <source>
        <strain evidence="25">C1</strain>
    </source>
</reference>
<dbReference type="InterPro" id="IPR036652">
    <property type="entry name" value="YjeF_N_dom_sf"/>
</dbReference>
<feature type="binding site" evidence="18">
    <location>
        <begin position="53"/>
        <end position="57"/>
    </location>
    <ligand>
        <name>(6S)-NADPHX</name>
        <dbReference type="ChEBI" id="CHEBI:64076"/>
    </ligand>
</feature>
<dbReference type="Proteomes" id="UP000055047">
    <property type="component" value="Unassembled WGS sequence"/>
</dbReference>
<evidence type="ECO:0000256" key="13">
    <source>
        <dbReference type="ARBA" id="ARBA00023268"/>
    </source>
</evidence>
<keyword evidence="8 17" id="KW-0521">NADP</keyword>
<evidence type="ECO:0000256" key="2">
    <source>
        <dbReference type="ARBA" id="ARBA00000909"/>
    </source>
</evidence>
<evidence type="ECO:0000256" key="19">
    <source>
        <dbReference type="PIRNR" id="PIRNR017184"/>
    </source>
</evidence>
<dbReference type="GO" id="GO:0052856">
    <property type="term" value="F:NAD(P)HX epimerase activity"/>
    <property type="evidence" value="ECO:0007669"/>
    <property type="project" value="UniProtKB-UniRule"/>
</dbReference>
<dbReference type="InterPro" id="IPR030677">
    <property type="entry name" value="Nnr"/>
</dbReference>
<dbReference type="GO" id="GO:0052855">
    <property type="term" value="F:ADP-dependent NAD(P)H-hydrate dehydratase activity"/>
    <property type="evidence" value="ECO:0007669"/>
    <property type="project" value="UniProtKB-UniRule"/>
</dbReference>
<feature type="binding site" evidence="17">
    <location>
        <position position="342"/>
    </location>
    <ligand>
        <name>(6S)-NADPHX</name>
        <dbReference type="ChEBI" id="CHEBI:64076"/>
    </ligand>
</feature>
<dbReference type="PANTHER" id="PTHR12592">
    <property type="entry name" value="ATP-DEPENDENT (S)-NAD(P)H-HYDRATE DEHYDRATASE FAMILY MEMBER"/>
    <property type="match status" value="1"/>
</dbReference>
<dbReference type="HAMAP" id="MF_01965">
    <property type="entry name" value="NADHX_dehydratase"/>
    <property type="match status" value="1"/>
</dbReference>
<dbReference type="InterPro" id="IPR000631">
    <property type="entry name" value="CARKD"/>
</dbReference>
<dbReference type="EMBL" id="CCXQ01000073">
    <property type="protein sequence ID" value="CEH11113.1"/>
    <property type="molecule type" value="Genomic_DNA"/>
</dbReference>
<reference evidence="23" key="3">
    <citation type="submission" date="2016-03" db="EMBL/GenBank/DDBJ databases">
        <authorList>
            <person name="Loux V."/>
        </authorList>
    </citation>
    <scope>NUCLEOTIDE SEQUENCE</scope>
    <source>
        <strain evidence="23">C1</strain>
    </source>
</reference>